<dbReference type="PANTHER" id="PTHR24366">
    <property type="entry name" value="IG(IMMUNOGLOBULIN) AND LRR(LEUCINE RICH REPEAT) DOMAINS"/>
    <property type="match status" value="1"/>
</dbReference>
<organism evidence="3 4">
    <name type="scientific">Eumeta variegata</name>
    <name type="common">Bagworm moth</name>
    <name type="synonym">Eumeta japonica</name>
    <dbReference type="NCBI Taxonomy" id="151549"/>
    <lineage>
        <taxon>Eukaryota</taxon>
        <taxon>Metazoa</taxon>
        <taxon>Ecdysozoa</taxon>
        <taxon>Arthropoda</taxon>
        <taxon>Hexapoda</taxon>
        <taxon>Insecta</taxon>
        <taxon>Pterygota</taxon>
        <taxon>Neoptera</taxon>
        <taxon>Endopterygota</taxon>
        <taxon>Lepidoptera</taxon>
        <taxon>Glossata</taxon>
        <taxon>Ditrysia</taxon>
        <taxon>Tineoidea</taxon>
        <taxon>Psychidae</taxon>
        <taxon>Oiketicinae</taxon>
        <taxon>Eumeta</taxon>
    </lineage>
</organism>
<name>A0A4C1Z665_EUMVA</name>
<keyword evidence="4" id="KW-1185">Reference proteome</keyword>
<dbReference type="OrthoDB" id="27267at2759"/>
<evidence type="ECO:0000256" key="2">
    <source>
        <dbReference type="ARBA" id="ARBA00022737"/>
    </source>
</evidence>
<dbReference type="Proteomes" id="UP000299102">
    <property type="component" value="Unassembled WGS sequence"/>
</dbReference>
<evidence type="ECO:0000256" key="1">
    <source>
        <dbReference type="ARBA" id="ARBA00022614"/>
    </source>
</evidence>
<dbReference type="AlphaFoldDB" id="A0A4C1Z665"/>
<evidence type="ECO:0000313" key="4">
    <source>
        <dbReference type="Proteomes" id="UP000299102"/>
    </source>
</evidence>
<keyword evidence="2" id="KW-0677">Repeat</keyword>
<dbReference type="InterPro" id="IPR032675">
    <property type="entry name" value="LRR_dom_sf"/>
</dbReference>
<protein>
    <submittedName>
        <fullName evidence="3">Connectin</fullName>
    </submittedName>
</protein>
<gene>
    <name evidence="3" type="primary">Con</name>
    <name evidence="3" type="ORF">EVAR_66309_1</name>
</gene>
<keyword evidence="1" id="KW-0433">Leucine-rich repeat</keyword>
<dbReference type="SUPFAM" id="SSF52058">
    <property type="entry name" value="L domain-like"/>
    <property type="match status" value="1"/>
</dbReference>
<dbReference type="FunFam" id="3.80.10.10:FF:001360">
    <property type="entry name" value="Uncharacterized protein"/>
    <property type="match status" value="1"/>
</dbReference>
<sequence length="615" mass="70394">MSDLLVNSLISISPLVTEVMRAQRVPATLVLLLIAIEALDANRRKQAAKDKFAKSALNICDISDRDSKVHCYCENSAEVDTAVKTECWVFNGGIEKVDPLWSNFLSQSNIEILAFNVRADGGLSFVPKRALRHLRKLKHFSIKYSSIEDVEPYSFANLSSVREITLTKNQIRVLSRFAFYNLPNLTVLTLDENRIKEIQTDTFYETPTLQKLYLTSNNVTYIHGGAFRHMVNLLELELDRNNISELTKECFEGLANLRRLDLRKNKLTVLNSFTFTELWNLQELFLDYNEIYSLAPRTFDGLSLLKKLSLSHNKLVNLVSGLFEGVRGLSSLDLRHNKLRRFTMDNLKPIYDNLKSPNSHLYLEDNALECDCHLAWMHQLRNEAKSTKIRTSLENFLCKTSSDLTLGSHFTYFDGGAGASNRLTDDDKTAANEYNEDLDEFGEEENYFVETKSTTRQENERSLLQIPVELLPCPQDTKTVTDRTYTHPSQNEVKDYRNLLFSSNSVYSYDVYFEESSLPVEGRKSVCPFKNYERFTRICTLAHRRACAHARIQEHALTIKINSYDPKTSSGESKNSETFMEIERKQSETNCKDSESRGRTMTPIGSVVLNCCPYG</sequence>
<comment type="caution">
    <text evidence="3">The sequence shown here is derived from an EMBL/GenBank/DDBJ whole genome shotgun (WGS) entry which is preliminary data.</text>
</comment>
<accession>A0A4C1Z665</accession>
<dbReference type="InterPro" id="IPR003591">
    <property type="entry name" value="Leu-rich_rpt_typical-subtyp"/>
</dbReference>
<reference evidence="3 4" key="1">
    <citation type="journal article" date="2019" name="Commun. Biol.">
        <title>The bagworm genome reveals a unique fibroin gene that provides high tensile strength.</title>
        <authorList>
            <person name="Kono N."/>
            <person name="Nakamura H."/>
            <person name="Ohtoshi R."/>
            <person name="Tomita M."/>
            <person name="Numata K."/>
            <person name="Arakawa K."/>
        </authorList>
    </citation>
    <scope>NUCLEOTIDE SEQUENCE [LARGE SCALE GENOMIC DNA]</scope>
</reference>
<dbReference type="InterPro" id="IPR001611">
    <property type="entry name" value="Leu-rich_rpt"/>
</dbReference>
<dbReference type="Pfam" id="PF13855">
    <property type="entry name" value="LRR_8"/>
    <property type="match status" value="3"/>
</dbReference>
<dbReference type="PROSITE" id="PS51450">
    <property type="entry name" value="LRR"/>
    <property type="match status" value="2"/>
</dbReference>
<evidence type="ECO:0000313" key="3">
    <source>
        <dbReference type="EMBL" id="GBP84321.1"/>
    </source>
</evidence>
<dbReference type="Gene3D" id="3.80.10.10">
    <property type="entry name" value="Ribonuclease Inhibitor"/>
    <property type="match status" value="2"/>
</dbReference>
<proteinExistence type="predicted"/>
<dbReference type="STRING" id="151549.A0A4C1Z665"/>
<dbReference type="SMART" id="SM00369">
    <property type="entry name" value="LRR_TYP"/>
    <property type="match status" value="8"/>
</dbReference>
<dbReference type="PANTHER" id="PTHR24366:SF96">
    <property type="entry name" value="LEUCINE RICH REPEAT CONTAINING 53"/>
    <property type="match status" value="1"/>
</dbReference>
<dbReference type="EMBL" id="BGZK01001671">
    <property type="protein sequence ID" value="GBP84321.1"/>
    <property type="molecule type" value="Genomic_DNA"/>
</dbReference>